<comment type="similarity">
    <text evidence="2">In the N-terminal section; belongs to the glycosyltransferase 51 family.</text>
</comment>
<evidence type="ECO:0000256" key="11">
    <source>
        <dbReference type="ARBA" id="ARBA00023316"/>
    </source>
</evidence>
<dbReference type="InterPro" id="IPR036950">
    <property type="entry name" value="PBP_transglycosylase"/>
</dbReference>
<name>A0A838ADN3_9PSEU</name>
<feature type="coiled-coil region" evidence="14">
    <location>
        <begin position="330"/>
        <end position="357"/>
    </location>
</feature>
<dbReference type="PANTHER" id="PTHR32282:SF33">
    <property type="entry name" value="PEPTIDOGLYCAN GLYCOSYLTRANSFERASE"/>
    <property type="match status" value="1"/>
</dbReference>
<dbReference type="InterPro" id="IPR001460">
    <property type="entry name" value="PCN-bd_Tpept"/>
</dbReference>
<keyword evidence="8" id="KW-0133">Cell shape</keyword>
<evidence type="ECO:0000259" key="17">
    <source>
        <dbReference type="Pfam" id="PF00912"/>
    </source>
</evidence>
<evidence type="ECO:0000256" key="14">
    <source>
        <dbReference type="SAM" id="Coils"/>
    </source>
</evidence>
<keyword evidence="6" id="KW-0808">Transferase</keyword>
<keyword evidence="19" id="KW-1185">Reference proteome</keyword>
<feature type="region of interest" description="Disordered" evidence="15">
    <location>
        <begin position="609"/>
        <end position="645"/>
    </location>
</feature>
<keyword evidence="10" id="KW-0511">Multifunctional enzyme</keyword>
<dbReference type="GO" id="GO:0006508">
    <property type="term" value="P:proteolysis"/>
    <property type="evidence" value="ECO:0007669"/>
    <property type="project" value="UniProtKB-KW"/>
</dbReference>
<feature type="compositionally biased region" description="Polar residues" evidence="15">
    <location>
        <begin position="636"/>
        <end position="645"/>
    </location>
</feature>
<keyword evidence="3" id="KW-0121">Carboxypeptidase</keyword>
<dbReference type="AlphaFoldDB" id="A0A838ADN3"/>
<proteinExistence type="inferred from homology"/>
<dbReference type="SUPFAM" id="SSF56601">
    <property type="entry name" value="beta-lactamase/transpeptidase-like"/>
    <property type="match status" value="1"/>
</dbReference>
<keyword evidence="7" id="KW-0378">Hydrolase</keyword>
<dbReference type="PANTHER" id="PTHR32282">
    <property type="entry name" value="BINDING PROTEIN TRANSPEPTIDASE, PUTATIVE-RELATED"/>
    <property type="match status" value="1"/>
</dbReference>
<feature type="domain" description="Glycosyl transferase family 51" evidence="17">
    <location>
        <begin position="67"/>
        <end position="256"/>
    </location>
</feature>
<dbReference type="GO" id="GO:0008955">
    <property type="term" value="F:peptidoglycan glycosyltransferase activity"/>
    <property type="evidence" value="ECO:0007669"/>
    <property type="project" value="UniProtKB-EC"/>
</dbReference>
<dbReference type="FunFam" id="1.10.3810.10:FF:000001">
    <property type="entry name" value="Penicillin-binding protein 1A"/>
    <property type="match status" value="1"/>
</dbReference>
<dbReference type="Gene3D" id="1.10.3810.10">
    <property type="entry name" value="Biosynthetic peptidoglycan transglycosylase-like"/>
    <property type="match status" value="1"/>
</dbReference>
<comment type="catalytic activity">
    <reaction evidence="13">
        <text>[GlcNAc-(1-&gt;4)-Mur2Ac(oyl-L-Ala-gamma-D-Glu-L-Lys-D-Ala-D-Ala)](n)-di-trans,octa-cis-undecaprenyl diphosphate + beta-D-GlcNAc-(1-&gt;4)-Mur2Ac(oyl-L-Ala-gamma-D-Glu-L-Lys-D-Ala-D-Ala)-di-trans,octa-cis-undecaprenyl diphosphate = [GlcNAc-(1-&gt;4)-Mur2Ac(oyl-L-Ala-gamma-D-Glu-L-Lys-D-Ala-D-Ala)](n+1)-di-trans,octa-cis-undecaprenyl diphosphate + di-trans,octa-cis-undecaprenyl diphosphate + H(+)</text>
        <dbReference type="Rhea" id="RHEA:23708"/>
        <dbReference type="Rhea" id="RHEA-COMP:9602"/>
        <dbReference type="Rhea" id="RHEA-COMP:9603"/>
        <dbReference type="ChEBI" id="CHEBI:15378"/>
        <dbReference type="ChEBI" id="CHEBI:58405"/>
        <dbReference type="ChEBI" id="CHEBI:60033"/>
        <dbReference type="ChEBI" id="CHEBI:78435"/>
        <dbReference type="EC" id="2.4.99.28"/>
    </reaction>
</comment>
<dbReference type="Gene3D" id="3.40.710.10">
    <property type="entry name" value="DD-peptidase/beta-lactamase superfamily"/>
    <property type="match status" value="1"/>
</dbReference>
<evidence type="ECO:0000256" key="9">
    <source>
        <dbReference type="ARBA" id="ARBA00022984"/>
    </source>
</evidence>
<evidence type="ECO:0000256" key="1">
    <source>
        <dbReference type="ARBA" id="ARBA00007090"/>
    </source>
</evidence>
<dbReference type="GO" id="GO:0008658">
    <property type="term" value="F:penicillin binding"/>
    <property type="evidence" value="ECO:0007669"/>
    <property type="project" value="InterPro"/>
</dbReference>
<dbReference type="GO" id="GO:0030288">
    <property type="term" value="C:outer membrane-bounded periplasmic space"/>
    <property type="evidence" value="ECO:0007669"/>
    <property type="project" value="TreeGrafter"/>
</dbReference>
<evidence type="ECO:0000256" key="13">
    <source>
        <dbReference type="ARBA" id="ARBA00049902"/>
    </source>
</evidence>
<keyword evidence="11" id="KW-0961">Cell wall biogenesis/degradation</keyword>
<evidence type="ECO:0000256" key="4">
    <source>
        <dbReference type="ARBA" id="ARBA00022670"/>
    </source>
</evidence>
<keyword evidence="4" id="KW-0645">Protease</keyword>
<feature type="region of interest" description="Disordered" evidence="15">
    <location>
        <begin position="707"/>
        <end position="727"/>
    </location>
</feature>
<keyword evidence="14" id="KW-0175">Coiled coil</keyword>
<comment type="caution">
    <text evidence="18">The sequence shown here is derived from an EMBL/GenBank/DDBJ whole genome shotgun (WGS) entry which is preliminary data.</text>
</comment>
<dbReference type="GO" id="GO:0009252">
    <property type="term" value="P:peptidoglycan biosynthetic process"/>
    <property type="evidence" value="ECO:0007669"/>
    <property type="project" value="UniProtKB-KW"/>
</dbReference>
<dbReference type="RefSeq" id="WP_180894239.1">
    <property type="nucleotide sequence ID" value="NZ_JACCKD010000007.1"/>
</dbReference>
<dbReference type="GO" id="GO:0009002">
    <property type="term" value="F:serine-type D-Ala-D-Ala carboxypeptidase activity"/>
    <property type="evidence" value="ECO:0007669"/>
    <property type="project" value="UniProtKB-EC"/>
</dbReference>
<evidence type="ECO:0000313" key="19">
    <source>
        <dbReference type="Proteomes" id="UP000582974"/>
    </source>
</evidence>
<protein>
    <submittedName>
        <fullName evidence="18">Penicillin-binding protein</fullName>
    </submittedName>
</protein>
<sequence>MRKTDGLLKLVGLCLLAGGLVAGLLFPVVGGLGVMSNEASATVDNMSAELANDPPPLVTTITDANDEPIATLYDQYRIPKAGDQISDAMKWALISVEDRRFYEHHGVDWKGTVRAAITNQTSGDTQGASTLTQQYVKNYLINVVHGGDDPEDRIGQQRAREQTIARKLQEARIAIQLENRMSKEQILTGYLNVVEFTHEIYGVGAAARSYFDTEAEDLTVAESALLAGMVINPAMHDPWNYPERAKERRDLVIDLMVQNRKLSEEDAEEAKEEPLGVVADGPNRPPANCTGAGPEHGFFCQYVEDYLIESGIDKQDLYQGGYTIKTTLERDVNRSAKESAEEQVDKTEDNVANTLSLVRPGKERREVVALAANKDYGTDPEKGQSSWALPSAVTNVTGAGSAYKIFTAAAALREGVTGVYDEIDVPDRHVSEVFVSKQPQCPPLNQYGDKKYCVTNAEGAEFPSKLTLQDALAQSPNTAFVILAEKAGMGNIVELASKLGMRRSMARNDAGAEPDPESDNRALAVSQKELFGPSGNSPGLGSFTLGPAALSGLELANVGATILSDGVWCPPTPIREVVDRNGDTVEIEEEECEQAVEEDVAHALADGLSKDHLPGGTAHRAASEADWGERPMIGKTGTTQNNSSGAFLGATPQLSGGAMVFRPDRPNGGLCYNGPGNVHACDADEGTMFGGRTPAQTWFGAMSEILDGADEKPIPETPGPYRNVKDE</sequence>
<evidence type="ECO:0000256" key="3">
    <source>
        <dbReference type="ARBA" id="ARBA00022645"/>
    </source>
</evidence>
<dbReference type="Pfam" id="PF00905">
    <property type="entry name" value="Transpeptidase"/>
    <property type="match status" value="1"/>
</dbReference>
<keyword evidence="9" id="KW-0573">Peptidoglycan synthesis</keyword>
<dbReference type="EMBL" id="JACCKD010000007">
    <property type="protein sequence ID" value="MBA0127414.1"/>
    <property type="molecule type" value="Genomic_DNA"/>
</dbReference>
<feature type="domain" description="Penicillin-binding protein transpeptidase" evidence="16">
    <location>
        <begin position="365"/>
        <end position="643"/>
    </location>
</feature>
<dbReference type="GO" id="GO:0008360">
    <property type="term" value="P:regulation of cell shape"/>
    <property type="evidence" value="ECO:0007669"/>
    <property type="project" value="UniProtKB-KW"/>
</dbReference>
<evidence type="ECO:0000256" key="6">
    <source>
        <dbReference type="ARBA" id="ARBA00022679"/>
    </source>
</evidence>
<evidence type="ECO:0000256" key="7">
    <source>
        <dbReference type="ARBA" id="ARBA00022801"/>
    </source>
</evidence>
<keyword evidence="5" id="KW-0328">Glycosyltransferase</keyword>
<dbReference type="SUPFAM" id="SSF53955">
    <property type="entry name" value="Lysozyme-like"/>
    <property type="match status" value="1"/>
</dbReference>
<evidence type="ECO:0000256" key="15">
    <source>
        <dbReference type="SAM" id="MobiDB-lite"/>
    </source>
</evidence>
<gene>
    <name evidence="18" type="ORF">H0B56_17850</name>
</gene>
<dbReference type="InterPro" id="IPR001264">
    <property type="entry name" value="Glyco_trans_51"/>
</dbReference>
<dbReference type="InterPro" id="IPR050396">
    <property type="entry name" value="Glycosyltr_51/Transpeptidase"/>
</dbReference>
<evidence type="ECO:0000256" key="2">
    <source>
        <dbReference type="ARBA" id="ARBA00007739"/>
    </source>
</evidence>
<organism evidence="18 19">
    <name type="scientific">Haloechinothrix aidingensis</name>
    <dbReference type="NCBI Taxonomy" id="2752311"/>
    <lineage>
        <taxon>Bacteria</taxon>
        <taxon>Bacillati</taxon>
        <taxon>Actinomycetota</taxon>
        <taxon>Actinomycetes</taxon>
        <taxon>Pseudonocardiales</taxon>
        <taxon>Pseudonocardiaceae</taxon>
        <taxon>Haloechinothrix</taxon>
    </lineage>
</organism>
<dbReference type="InterPro" id="IPR012338">
    <property type="entry name" value="Beta-lactam/transpept-like"/>
</dbReference>
<evidence type="ECO:0000313" key="18">
    <source>
        <dbReference type="EMBL" id="MBA0127414.1"/>
    </source>
</evidence>
<dbReference type="GO" id="GO:0071555">
    <property type="term" value="P:cell wall organization"/>
    <property type="evidence" value="ECO:0007669"/>
    <property type="project" value="UniProtKB-KW"/>
</dbReference>
<reference evidence="18 19" key="1">
    <citation type="submission" date="2020-07" db="EMBL/GenBank/DDBJ databases">
        <title>Genome of Haloechinothrix sp.</title>
        <authorList>
            <person name="Tang S.-K."/>
            <person name="Yang L."/>
            <person name="Zhu W.-Y."/>
        </authorList>
    </citation>
    <scope>NUCLEOTIDE SEQUENCE [LARGE SCALE GENOMIC DNA]</scope>
    <source>
        <strain evidence="18 19">YIM 98757</strain>
    </source>
</reference>
<feature type="region of interest" description="Disordered" evidence="15">
    <location>
        <begin position="264"/>
        <end position="284"/>
    </location>
</feature>
<accession>A0A838ADN3</accession>
<dbReference type="Pfam" id="PF00912">
    <property type="entry name" value="Transgly"/>
    <property type="match status" value="1"/>
</dbReference>
<dbReference type="InterPro" id="IPR023346">
    <property type="entry name" value="Lysozyme-like_dom_sf"/>
</dbReference>
<comment type="similarity">
    <text evidence="1">In the C-terminal section; belongs to the transpeptidase family.</text>
</comment>
<evidence type="ECO:0000256" key="12">
    <source>
        <dbReference type="ARBA" id="ARBA00034000"/>
    </source>
</evidence>
<evidence type="ECO:0000256" key="5">
    <source>
        <dbReference type="ARBA" id="ARBA00022676"/>
    </source>
</evidence>
<evidence type="ECO:0000259" key="16">
    <source>
        <dbReference type="Pfam" id="PF00905"/>
    </source>
</evidence>
<comment type="catalytic activity">
    <reaction evidence="12">
        <text>Preferential cleavage: (Ac)2-L-Lys-D-Ala-|-D-Ala. Also transpeptidation of peptidyl-alanyl moieties that are N-acyl substituents of D-alanine.</text>
        <dbReference type="EC" id="3.4.16.4"/>
    </reaction>
</comment>
<dbReference type="Proteomes" id="UP000582974">
    <property type="component" value="Unassembled WGS sequence"/>
</dbReference>
<evidence type="ECO:0000256" key="8">
    <source>
        <dbReference type="ARBA" id="ARBA00022960"/>
    </source>
</evidence>
<evidence type="ECO:0000256" key="10">
    <source>
        <dbReference type="ARBA" id="ARBA00023268"/>
    </source>
</evidence>